<evidence type="ECO:0000256" key="8">
    <source>
        <dbReference type="ARBA" id="ARBA00022962"/>
    </source>
</evidence>
<accession>A0A286GAF6</accession>
<dbReference type="GO" id="GO:0005524">
    <property type="term" value="F:ATP binding"/>
    <property type="evidence" value="ECO:0007669"/>
    <property type="project" value="UniProtKB-UniRule"/>
</dbReference>
<dbReference type="PROSITE" id="PS51274">
    <property type="entry name" value="GATASE_COBBQ"/>
    <property type="match status" value="1"/>
</dbReference>
<dbReference type="InterPro" id="IPR002586">
    <property type="entry name" value="CobQ/CobB/MinD/ParA_Nub-bd_dom"/>
</dbReference>
<evidence type="ECO:0000313" key="13">
    <source>
        <dbReference type="Proteomes" id="UP000219621"/>
    </source>
</evidence>
<evidence type="ECO:0000313" key="12">
    <source>
        <dbReference type="EMBL" id="SOD92470.1"/>
    </source>
</evidence>
<keyword evidence="3 9" id="KW-0169">Cobalamin biosynthesis</keyword>
<dbReference type="PANTHER" id="PTHR43873:SF1">
    <property type="entry name" value="COBYRINATE A,C-DIAMIDE SYNTHASE"/>
    <property type="match status" value="1"/>
</dbReference>
<evidence type="ECO:0000259" key="11">
    <source>
        <dbReference type="Pfam" id="PF07685"/>
    </source>
</evidence>
<feature type="domain" description="CobB/CobQ-like glutamine amidotransferase" evidence="11">
    <location>
        <begin position="251"/>
        <end position="444"/>
    </location>
</feature>
<keyword evidence="5 9" id="KW-0547">Nucleotide-binding</keyword>
<dbReference type="EMBL" id="OCNJ01000002">
    <property type="protein sequence ID" value="SOD92470.1"/>
    <property type="molecule type" value="Genomic_DNA"/>
</dbReference>
<evidence type="ECO:0000259" key="10">
    <source>
        <dbReference type="Pfam" id="PF01656"/>
    </source>
</evidence>
<name>A0A286GAF6_9PROT</name>
<dbReference type="SUPFAM" id="SSF52317">
    <property type="entry name" value="Class I glutamine amidotransferase-like"/>
    <property type="match status" value="1"/>
</dbReference>
<evidence type="ECO:0000256" key="9">
    <source>
        <dbReference type="HAMAP-Rule" id="MF_00027"/>
    </source>
</evidence>
<dbReference type="GO" id="GO:0009236">
    <property type="term" value="P:cobalamin biosynthetic process"/>
    <property type="evidence" value="ECO:0007669"/>
    <property type="project" value="UniProtKB-UniRule"/>
</dbReference>
<dbReference type="InterPro" id="IPR027417">
    <property type="entry name" value="P-loop_NTPase"/>
</dbReference>
<keyword evidence="7 9" id="KW-0460">Magnesium</keyword>
<keyword evidence="13" id="KW-1185">Reference proteome</keyword>
<dbReference type="OrthoDB" id="9764035at2"/>
<dbReference type="UniPathway" id="UPA00148">
    <property type="reaction ID" value="UER00231"/>
</dbReference>
<keyword evidence="8 9" id="KW-0315">Glutamine amidotransferase</keyword>
<comment type="miscellaneous">
    <text evidence="9">The a and c carboxylates of cobyrinate are activated for nucleophilic attack via formation of a phosphorylated intermediate by ATP. CbiA catalyzes first the amidation of the c-carboxylate, and then that of the a-carboxylate.</text>
</comment>
<dbReference type="SUPFAM" id="SSF52540">
    <property type="entry name" value="P-loop containing nucleoside triphosphate hydrolases"/>
    <property type="match status" value="1"/>
</dbReference>
<dbReference type="HAMAP" id="MF_00027">
    <property type="entry name" value="CobB_CbiA"/>
    <property type="match status" value="1"/>
</dbReference>
<dbReference type="InterPro" id="IPR004484">
    <property type="entry name" value="CbiA/CobB_synth"/>
</dbReference>
<evidence type="ECO:0000256" key="2">
    <source>
        <dbReference type="ARBA" id="ARBA00006205"/>
    </source>
</evidence>
<evidence type="ECO:0000256" key="7">
    <source>
        <dbReference type="ARBA" id="ARBA00022842"/>
    </source>
</evidence>
<keyword evidence="4 9" id="KW-0436">Ligase</keyword>
<evidence type="ECO:0000256" key="3">
    <source>
        <dbReference type="ARBA" id="ARBA00022573"/>
    </source>
</evidence>
<dbReference type="InterPro" id="IPR011698">
    <property type="entry name" value="GATase_3"/>
</dbReference>
<comment type="function">
    <text evidence="9">Catalyzes the ATP-dependent amidation of the two carboxylate groups at positions a and c of cobyrinate, using either L-glutamine or ammonia as the nitrogen source.</text>
</comment>
<dbReference type="Gene3D" id="3.40.50.880">
    <property type="match status" value="1"/>
</dbReference>
<dbReference type="NCBIfam" id="TIGR00379">
    <property type="entry name" value="cobB"/>
    <property type="match status" value="1"/>
</dbReference>
<dbReference type="RefSeq" id="WP_097278195.1">
    <property type="nucleotide sequence ID" value="NZ_OCNJ01000002.1"/>
</dbReference>
<dbReference type="NCBIfam" id="NF002204">
    <property type="entry name" value="PRK01077.1"/>
    <property type="match status" value="1"/>
</dbReference>
<dbReference type="Pfam" id="PF07685">
    <property type="entry name" value="GATase_3"/>
    <property type="match status" value="1"/>
</dbReference>
<dbReference type="Proteomes" id="UP000219621">
    <property type="component" value="Unassembled WGS sequence"/>
</dbReference>
<gene>
    <name evidence="9" type="primary">cbiA</name>
    <name evidence="12" type="ORF">SAMN05421508_102451</name>
</gene>
<protein>
    <recommendedName>
        <fullName evidence="9">Cobyrinate a,c-diamide synthase</fullName>
        <ecNumber evidence="9">6.3.5.11</ecNumber>
    </recommendedName>
    <alternativeName>
        <fullName evidence="9">Cobyrinic acid a,c-diamide synthetase</fullName>
    </alternativeName>
</protein>
<feature type="site" description="Increases nucleophilicity of active site Cys" evidence="9">
    <location>
        <position position="439"/>
    </location>
</feature>
<dbReference type="AlphaFoldDB" id="A0A286GAF6"/>
<dbReference type="PANTHER" id="PTHR43873">
    <property type="entry name" value="COBYRINATE A,C-DIAMIDE SYNTHASE"/>
    <property type="match status" value="1"/>
</dbReference>
<comment type="domain">
    <text evidence="9">Comprises of two domains. The C-terminal domain contains the binding site for glutamine and catalyzes the hydrolysis of this substrate to glutamate and ammonia. The N-terminal domain is anticipated to bind ATP and cobyrinate and catalyzes the ultimate synthesis of the diamide product. The ammonia produced via the glutaminase domain is probably translocated to the adjacent domain via a molecular tunnel, where it reacts with an activated intermediate.</text>
</comment>
<reference evidence="12 13" key="1">
    <citation type="submission" date="2017-09" db="EMBL/GenBank/DDBJ databases">
        <authorList>
            <person name="Ehlers B."/>
            <person name="Leendertz F.H."/>
        </authorList>
    </citation>
    <scope>NUCLEOTIDE SEQUENCE [LARGE SCALE GENOMIC DNA]</scope>
    <source>
        <strain evidence="12 13">USBA 140</strain>
    </source>
</reference>
<evidence type="ECO:0000256" key="6">
    <source>
        <dbReference type="ARBA" id="ARBA00022840"/>
    </source>
</evidence>
<evidence type="ECO:0000256" key="4">
    <source>
        <dbReference type="ARBA" id="ARBA00022598"/>
    </source>
</evidence>
<keyword evidence="6 9" id="KW-0067">ATP-binding</keyword>
<feature type="active site" description="Nucleophile" evidence="9">
    <location>
        <position position="334"/>
    </location>
</feature>
<dbReference type="InterPro" id="IPR029062">
    <property type="entry name" value="Class_I_gatase-like"/>
</dbReference>
<comment type="catalytic activity">
    <reaction evidence="9">
        <text>cob(II)yrinate + 2 L-glutamine + 2 ATP + 2 H2O = cob(II)yrinate a,c diamide + 2 L-glutamate + 2 ADP + 2 phosphate + 2 H(+)</text>
        <dbReference type="Rhea" id="RHEA:26289"/>
        <dbReference type="ChEBI" id="CHEBI:15377"/>
        <dbReference type="ChEBI" id="CHEBI:15378"/>
        <dbReference type="ChEBI" id="CHEBI:29985"/>
        <dbReference type="ChEBI" id="CHEBI:30616"/>
        <dbReference type="ChEBI" id="CHEBI:43474"/>
        <dbReference type="ChEBI" id="CHEBI:58359"/>
        <dbReference type="ChEBI" id="CHEBI:58537"/>
        <dbReference type="ChEBI" id="CHEBI:58894"/>
        <dbReference type="ChEBI" id="CHEBI:456216"/>
        <dbReference type="EC" id="6.3.5.11"/>
    </reaction>
</comment>
<proteinExistence type="inferred from homology"/>
<organism evidence="12 13">
    <name type="scientific">Caenispirillum bisanense</name>
    <dbReference type="NCBI Taxonomy" id="414052"/>
    <lineage>
        <taxon>Bacteria</taxon>
        <taxon>Pseudomonadati</taxon>
        <taxon>Pseudomonadota</taxon>
        <taxon>Alphaproteobacteria</taxon>
        <taxon>Rhodospirillales</taxon>
        <taxon>Novispirillaceae</taxon>
        <taxon>Caenispirillum</taxon>
    </lineage>
</organism>
<dbReference type="Pfam" id="PF01656">
    <property type="entry name" value="CbiA"/>
    <property type="match status" value="1"/>
</dbReference>
<evidence type="ECO:0000256" key="1">
    <source>
        <dbReference type="ARBA" id="ARBA00001946"/>
    </source>
</evidence>
<comment type="similarity">
    <text evidence="2">Belongs to the CobB/CobQ family. CobQ subfamily.</text>
</comment>
<dbReference type="Gene3D" id="3.40.50.300">
    <property type="entry name" value="P-loop containing nucleotide triphosphate hydrolases"/>
    <property type="match status" value="1"/>
</dbReference>
<comment type="cofactor">
    <cofactor evidence="1 9">
        <name>Mg(2+)</name>
        <dbReference type="ChEBI" id="CHEBI:18420"/>
    </cofactor>
</comment>
<dbReference type="EC" id="6.3.5.11" evidence="9"/>
<evidence type="ECO:0000256" key="5">
    <source>
        <dbReference type="ARBA" id="ARBA00022741"/>
    </source>
</evidence>
<dbReference type="GO" id="GO:0042242">
    <property type="term" value="F:cobyrinic acid a,c-diamide synthase activity"/>
    <property type="evidence" value="ECO:0007669"/>
    <property type="project" value="UniProtKB-UniRule"/>
</dbReference>
<comment type="similarity">
    <text evidence="9">Belongs to the CobB/CbiA family.</text>
</comment>
<feature type="domain" description="CobQ/CobB/MinD/ParA nucleotide binding" evidence="10">
    <location>
        <begin position="6"/>
        <end position="193"/>
    </location>
</feature>
<comment type="pathway">
    <text evidence="9">Cofactor biosynthesis; adenosylcobalamin biosynthesis; cob(II)yrinate a,c-diamide from sirohydrochlorin (anaerobic route): step 10/10.</text>
</comment>
<sequence>MIPGLLIAAPASGGGKTTLTLGLLRALRRLGRAPVSGKVGPDYIDPAFHAAASGAPCYTLDPWAMDAGRLASLLDRQAARGRVLVVEGVMGLFDGAPAAGVAGDGSTARLAALSGLPVVLVVDASGQAASAAAVVRGFATHRPDVTVAAVVFTKVGPGRHADILRAAMAESLPHIPVLGCLPRLPGLGLPSRHLGLVQALEHPDLEAFLETAADAVAAHLDLDALLALARPPRLTPAAAPIPPLVPPLGQRIAVARDAAYAFAYPALLEDWRAAGAAVLPFSPLADEAPAADADAVYLPGGYPELHAGRLAGGTAFLPGLRAAAERGAVVFGECGGYMTLGETLEDADGVVHPMAGLLPLATSFARRKLHLGYRTAALCADGPLGPAGGGFRAHEFHYAVVLGEDHSRAEPLFETKDATGSLTSSQGLRRGPVMGSFLHLIASDPAPVPA</sequence>